<organism evidence="2 3">
    <name type="scientific">Prorocentrum cordatum</name>
    <dbReference type="NCBI Taxonomy" id="2364126"/>
    <lineage>
        <taxon>Eukaryota</taxon>
        <taxon>Sar</taxon>
        <taxon>Alveolata</taxon>
        <taxon>Dinophyceae</taxon>
        <taxon>Prorocentrales</taxon>
        <taxon>Prorocentraceae</taxon>
        <taxon>Prorocentrum</taxon>
    </lineage>
</organism>
<evidence type="ECO:0000256" key="1">
    <source>
        <dbReference type="SAM" id="MobiDB-lite"/>
    </source>
</evidence>
<evidence type="ECO:0000313" key="2">
    <source>
        <dbReference type="EMBL" id="CAK0798368.1"/>
    </source>
</evidence>
<gene>
    <name evidence="2" type="ORF">PCOR1329_LOCUS7140</name>
</gene>
<dbReference type="Proteomes" id="UP001189429">
    <property type="component" value="Unassembled WGS sequence"/>
</dbReference>
<keyword evidence="3" id="KW-1185">Reference proteome</keyword>
<dbReference type="EMBL" id="CAUYUJ010001927">
    <property type="protein sequence ID" value="CAK0798368.1"/>
    <property type="molecule type" value="Genomic_DNA"/>
</dbReference>
<feature type="region of interest" description="Disordered" evidence="1">
    <location>
        <begin position="233"/>
        <end position="260"/>
    </location>
</feature>
<reference evidence="2" key="1">
    <citation type="submission" date="2023-10" db="EMBL/GenBank/DDBJ databases">
        <authorList>
            <person name="Chen Y."/>
            <person name="Shah S."/>
            <person name="Dougan E. K."/>
            <person name="Thang M."/>
            <person name="Chan C."/>
        </authorList>
    </citation>
    <scope>NUCLEOTIDE SEQUENCE [LARGE SCALE GENOMIC DNA]</scope>
</reference>
<name>A0ABN9Q2E9_9DINO</name>
<evidence type="ECO:0000313" key="3">
    <source>
        <dbReference type="Proteomes" id="UP001189429"/>
    </source>
</evidence>
<accession>A0ABN9Q2E9</accession>
<proteinExistence type="predicted"/>
<comment type="caution">
    <text evidence="2">The sequence shown here is derived from an EMBL/GenBank/DDBJ whole genome shotgun (WGS) entry which is preliminary data.</text>
</comment>
<feature type="non-terminal residue" evidence="2">
    <location>
        <position position="1"/>
    </location>
</feature>
<sequence>AFLIPKQQSASLDAAVAHFARVAMRGRASWQTERGATRTLTTKGVLRHWRVCETHVELGIRRLNWCKVWSRHPSCHLQLLSALFGSVPWEIGMAPMVDGVLISTVQSAFENIDFTAIRSCTFGSRLLTWTLRAGIYVAVSLAQFSLGSGAASWAPRASPLAMSQAAAARWMQGPSATVKRGADGARGSAPKEKGDLQAAPLKAIAKLCLDDARELANLAGAVYQTWEATEAAGLEHDESSNDLRERQQGGESVDFRARGPPRAPVWGALAMSRANQMDSFLDGSETYKESEKKEFHEYFQKRLAQKQPTDAAKHALHFRWKKSKPKKNQVGATMAAEEKKGRPTFAFSYDEPGREARSLLMQFLNSDKATATQLAGPAPRGPLEREAARPLAIFEKGGKDKDQDQES</sequence>
<feature type="compositionally biased region" description="Basic and acidic residues" evidence="1">
    <location>
        <begin position="233"/>
        <end position="257"/>
    </location>
</feature>
<protein>
    <submittedName>
        <fullName evidence="2">Uncharacterized protein</fullName>
    </submittedName>
</protein>